<evidence type="ECO:0000313" key="1">
    <source>
        <dbReference type="EMBL" id="MBX42378.1"/>
    </source>
</evidence>
<protein>
    <submittedName>
        <fullName evidence="1">Uncharacterized protein</fullName>
    </submittedName>
</protein>
<dbReference type="AlphaFoldDB" id="A0A2P2NIQ0"/>
<accession>A0A2P2NIQ0</accession>
<name>A0A2P2NIQ0_RHIMU</name>
<organism evidence="1">
    <name type="scientific">Rhizophora mucronata</name>
    <name type="common">Asiatic mangrove</name>
    <dbReference type="NCBI Taxonomy" id="61149"/>
    <lineage>
        <taxon>Eukaryota</taxon>
        <taxon>Viridiplantae</taxon>
        <taxon>Streptophyta</taxon>
        <taxon>Embryophyta</taxon>
        <taxon>Tracheophyta</taxon>
        <taxon>Spermatophyta</taxon>
        <taxon>Magnoliopsida</taxon>
        <taxon>eudicotyledons</taxon>
        <taxon>Gunneridae</taxon>
        <taxon>Pentapetalae</taxon>
        <taxon>rosids</taxon>
        <taxon>fabids</taxon>
        <taxon>Malpighiales</taxon>
        <taxon>Rhizophoraceae</taxon>
        <taxon>Rhizophora</taxon>
    </lineage>
</organism>
<proteinExistence type="predicted"/>
<dbReference type="EMBL" id="GGEC01061894">
    <property type="protein sequence ID" value="MBX42378.1"/>
    <property type="molecule type" value="Transcribed_RNA"/>
</dbReference>
<sequence>MPKEIFMPTSKPRRKTKISRARGLSSIHFVFLDKSLGAIFHFLLGPGSNLPSIYTLHTNSHFFTREFKVIFL</sequence>
<reference evidence="1" key="1">
    <citation type="submission" date="2018-02" db="EMBL/GenBank/DDBJ databases">
        <title>Rhizophora mucronata_Transcriptome.</title>
        <authorList>
            <person name="Meera S.P."/>
            <person name="Sreeshan A."/>
            <person name="Augustine A."/>
        </authorList>
    </citation>
    <scope>NUCLEOTIDE SEQUENCE</scope>
    <source>
        <tissue evidence="1">Leaf</tissue>
    </source>
</reference>